<evidence type="ECO:0000256" key="3">
    <source>
        <dbReference type="ARBA" id="ARBA00012953"/>
    </source>
</evidence>
<sequence length="234" mass="25692">MKKIDVCLTPELLHLHDIENSIVVVVDIFRATSCMTTAFANGVEAIIPVATVDECVAYQQKGYLAAAERDGKTPDGFDFDNSPFSYMAEKVQGSTICVTTTNGTLAITKSKNAVKVMVGSFLNLGALTTYLKDQQYDVLVLCAGWKGKPNLEDTLFAGALVERLQDEFMIEEDAALMAQRLYNLGKDDLLACVASSSHVKRLQRLGIQKDIAYCLQHDLYDVLPVLRGNSLVNM</sequence>
<comment type="cofactor">
    <cofactor evidence="1 8">
        <name>Mg(2+)</name>
        <dbReference type="ChEBI" id="CHEBI:18420"/>
    </cofactor>
</comment>
<comment type="catalytic activity">
    <reaction evidence="7 8">
        <text>(2R)-O-phospho-3-sulfolactate + H2O = (2R)-3-sulfolactate + phosphate</text>
        <dbReference type="Rhea" id="RHEA:23416"/>
        <dbReference type="ChEBI" id="CHEBI:15377"/>
        <dbReference type="ChEBI" id="CHEBI:15597"/>
        <dbReference type="ChEBI" id="CHEBI:43474"/>
        <dbReference type="ChEBI" id="CHEBI:58738"/>
        <dbReference type="EC" id="3.1.3.71"/>
    </reaction>
</comment>
<keyword evidence="6 8" id="KW-0460">Magnesium</keyword>
<keyword evidence="5 8" id="KW-0378">Hydrolase</keyword>
<dbReference type="GO" id="GO:0000287">
    <property type="term" value="F:magnesium ion binding"/>
    <property type="evidence" value="ECO:0007669"/>
    <property type="project" value="UniProtKB-UniRule"/>
</dbReference>
<dbReference type="SUPFAM" id="SSF142823">
    <property type="entry name" value="ComB-like"/>
    <property type="match status" value="1"/>
</dbReference>
<protein>
    <recommendedName>
        <fullName evidence="4 8">Probable 2-phosphosulfolactate phosphatase</fullName>
        <ecNumber evidence="3 8">3.1.3.71</ecNumber>
    </recommendedName>
</protein>
<name>A0A316E015_9BACT</name>
<evidence type="ECO:0000256" key="6">
    <source>
        <dbReference type="ARBA" id="ARBA00022842"/>
    </source>
</evidence>
<accession>A0A316E015</accession>
<keyword evidence="10" id="KW-1185">Reference proteome</keyword>
<dbReference type="InterPro" id="IPR036702">
    <property type="entry name" value="ComB-like_sf"/>
</dbReference>
<comment type="caution">
    <text evidence="9">The sequence shown here is derived from an EMBL/GenBank/DDBJ whole genome shotgun (WGS) entry which is preliminary data.</text>
</comment>
<dbReference type="EC" id="3.1.3.71" evidence="3 8"/>
<gene>
    <name evidence="8" type="primary">comB</name>
    <name evidence="9" type="ORF">LV89_03286</name>
</gene>
<evidence type="ECO:0000256" key="1">
    <source>
        <dbReference type="ARBA" id="ARBA00001946"/>
    </source>
</evidence>
<evidence type="ECO:0000256" key="4">
    <source>
        <dbReference type="ARBA" id="ARBA00021948"/>
    </source>
</evidence>
<dbReference type="Proteomes" id="UP000245489">
    <property type="component" value="Unassembled WGS sequence"/>
</dbReference>
<comment type="similarity">
    <text evidence="2 8">Belongs to the ComB family.</text>
</comment>
<dbReference type="GO" id="GO:0050545">
    <property type="term" value="F:sulfopyruvate decarboxylase activity"/>
    <property type="evidence" value="ECO:0007669"/>
    <property type="project" value="TreeGrafter"/>
</dbReference>
<proteinExistence type="inferred from homology"/>
<dbReference type="PANTHER" id="PTHR37311:SF1">
    <property type="entry name" value="2-PHOSPHOSULFOLACTATE PHOSPHATASE-RELATED"/>
    <property type="match status" value="1"/>
</dbReference>
<dbReference type="Pfam" id="PF04029">
    <property type="entry name" value="2-ph_phosp"/>
    <property type="match status" value="1"/>
</dbReference>
<dbReference type="OrthoDB" id="4913at2"/>
<evidence type="ECO:0000256" key="2">
    <source>
        <dbReference type="ARBA" id="ARBA00009997"/>
    </source>
</evidence>
<dbReference type="GO" id="GO:0050532">
    <property type="term" value="F:2-phosphosulfolactate phosphatase activity"/>
    <property type="evidence" value="ECO:0007669"/>
    <property type="project" value="UniProtKB-UniRule"/>
</dbReference>
<evidence type="ECO:0000256" key="7">
    <source>
        <dbReference type="ARBA" id="ARBA00033711"/>
    </source>
</evidence>
<evidence type="ECO:0000256" key="8">
    <source>
        <dbReference type="HAMAP-Rule" id="MF_00490"/>
    </source>
</evidence>
<dbReference type="EMBL" id="QGGO01000018">
    <property type="protein sequence ID" value="PWK23018.1"/>
    <property type="molecule type" value="Genomic_DNA"/>
</dbReference>
<reference evidence="9 10" key="1">
    <citation type="submission" date="2018-05" db="EMBL/GenBank/DDBJ databases">
        <title>Genomic Encyclopedia of Archaeal and Bacterial Type Strains, Phase II (KMG-II): from individual species to whole genera.</title>
        <authorList>
            <person name="Goeker M."/>
        </authorList>
    </citation>
    <scope>NUCLEOTIDE SEQUENCE [LARGE SCALE GENOMIC DNA]</scope>
    <source>
        <strain evidence="9 10">DSM 22214</strain>
    </source>
</reference>
<organism evidence="9 10">
    <name type="scientific">Arcicella aurantiaca</name>
    <dbReference type="NCBI Taxonomy" id="591202"/>
    <lineage>
        <taxon>Bacteria</taxon>
        <taxon>Pseudomonadati</taxon>
        <taxon>Bacteroidota</taxon>
        <taxon>Cytophagia</taxon>
        <taxon>Cytophagales</taxon>
        <taxon>Flectobacillaceae</taxon>
        <taxon>Arcicella</taxon>
    </lineage>
</organism>
<evidence type="ECO:0000313" key="10">
    <source>
        <dbReference type="Proteomes" id="UP000245489"/>
    </source>
</evidence>
<dbReference type="InterPro" id="IPR005238">
    <property type="entry name" value="ComB-like"/>
</dbReference>
<dbReference type="FunFam" id="3.90.1560.10:FF:000001">
    <property type="entry name" value="Probable 2-phosphosulfolactate phosphatase"/>
    <property type="match status" value="1"/>
</dbReference>
<evidence type="ECO:0000313" key="9">
    <source>
        <dbReference type="EMBL" id="PWK23018.1"/>
    </source>
</evidence>
<evidence type="ECO:0000256" key="5">
    <source>
        <dbReference type="ARBA" id="ARBA00022801"/>
    </source>
</evidence>
<dbReference type="RefSeq" id="WP_109743978.1">
    <property type="nucleotide sequence ID" value="NZ_QGGO01000018.1"/>
</dbReference>
<dbReference type="AlphaFoldDB" id="A0A316E015"/>
<dbReference type="HAMAP" id="MF_00490">
    <property type="entry name" value="ComB"/>
    <property type="match status" value="1"/>
</dbReference>
<dbReference type="PANTHER" id="PTHR37311">
    <property type="entry name" value="2-PHOSPHOSULFOLACTATE PHOSPHATASE-RELATED"/>
    <property type="match status" value="1"/>
</dbReference>
<dbReference type="Gene3D" id="3.90.1560.10">
    <property type="entry name" value="ComB-like"/>
    <property type="match status" value="1"/>
</dbReference>